<evidence type="ECO:0000256" key="1">
    <source>
        <dbReference type="ARBA" id="ARBA00001974"/>
    </source>
</evidence>
<keyword evidence="4" id="KW-0274">FAD</keyword>
<dbReference type="GO" id="GO:0006744">
    <property type="term" value="P:ubiquinone biosynthetic process"/>
    <property type="evidence" value="ECO:0007669"/>
    <property type="project" value="InterPro"/>
</dbReference>
<evidence type="ECO:0000259" key="7">
    <source>
        <dbReference type="Pfam" id="PF01494"/>
    </source>
</evidence>
<dbReference type="InterPro" id="IPR051205">
    <property type="entry name" value="UbiH/COQ6_monooxygenase"/>
</dbReference>
<gene>
    <name evidence="8" type="ORF">MNBD_GAMMA22-358</name>
</gene>
<dbReference type="InterPro" id="IPR010971">
    <property type="entry name" value="UbiH/COQ6"/>
</dbReference>
<dbReference type="NCBIfam" id="TIGR01984">
    <property type="entry name" value="UbiH"/>
    <property type="match status" value="1"/>
</dbReference>
<evidence type="ECO:0000256" key="2">
    <source>
        <dbReference type="ARBA" id="ARBA00005349"/>
    </source>
</evidence>
<evidence type="ECO:0000256" key="5">
    <source>
        <dbReference type="ARBA" id="ARBA00023002"/>
    </source>
</evidence>
<dbReference type="GO" id="GO:0008681">
    <property type="term" value="F:2-octaprenyl-6-methoxyphenol hydroxylase activity"/>
    <property type="evidence" value="ECO:0007669"/>
    <property type="project" value="InterPro"/>
</dbReference>
<dbReference type="Pfam" id="PF01494">
    <property type="entry name" value="FAD_binding_3"/>
    <property type="match status" value="1"/>
</dbReference>
<dbReference type="GO" id="GO:0071949">
    <property type="term" value="F:FAD binding"/>
    <property type="evidence" value="ECO:0007669"/>
    <property type="project" value="InterPro"/>
</dbReference>
<evidence type="ECO:0000256" key="6">
    <source>
        <dbReference type="ARBA" id="ARBA00023033"/>
    </source>
</evidence>
<reference evidence="8" key="1">
    <citation type="submission" date="2018-06" db="EMBL/GenBank/DDBJ databases">
        <authorList>
            <person name="Zhirakovskaya E."/>
        </authorList>
    </citation>
    <scope>NUCLEOTIDE SEQUENCE</scope>
</reference>
<protein>
    <submittedName>
        <fullName evidence="8">2-polyprenyl-6-methoxyphenol hydroxylase</fullName>
    </submittedName>
</protein>
<dbReference type="InterPro" id="IPR018168">
    <property type="entry name" value="Ubi_Hdrlase_CS"/>
</dbReference>
<dbReference type="AlphaFoldDB" id="A0A3B1A8C8"/>
<dbReference type="EMBL" id="UOFS01000034">
    <property type="protein sequence ID" value="VAW97820.1"/>
    <property type="molecule type" value="Genomic_DNA"/>
</dbReference>
<dbReference type="PANTHER" id="PTHR43876">
    <property type="entry name" value="UBIQUINONE BIOSYNTHESIS MONOOXYGENASE COQ6, MITOCHONDRIAL"/>
    <property type="match status" value="1"/>
</dbReference>
<name>A0A3B1A8C8_9ZZZZ</name>
<sequence>MNKTSHTDYDVIIIGGGLVGGSLACALQNSSLRVAVIEAYPFHSEQQPSFDSRTVALAYGSKQIFESMELWSDIERGGVAAIKDIHVSDRGHIGATHLSSSAFLHNSTKITALGYVVENRVIGEVINRRLLDDSSGNNIDYLCPAKLTALTISPSLVTAEYQLDGTTDVITANVIIAADGGNSKVRELTNTAVSTRDYQQCAIIANVAMQYEHHNIAFERFTDSGPFAMLPTTTIALDATNTRNNRCSMVWTIRAEQQQEFNELDDATFIKRLENRFGNRLGHVEKLGERFIYPLSLMTMRDFVQPRLAYIGNAAHTLHPVAGQGFNLGLRDVAVLAEVLVDAQNSAEDLGSLQVLKRYAQWRRRDQQQAALITDSLVKIFSSSFTPIVVARNLGLMATELFPPLKNLLTRSAIGMSGKLPRLARRLKL</sequence>
<keyword evidence="6" id="KW-0503">Monooxygenase</keyword>
<dbReference type="SUPFAM" id="SSF51905">
    <property type="entry name" value="FAD/NAD(P)-binding domain"/>
    <property type="match status" value="1"/>
</dbReference>
<evidence type="ECO:0000313" key="8">
    <source>
        <dbReference type="EMBL" id="VAW97820.1"/>
    </source>
</evidence>
<evidence type="ECO:0000256" key="3">
    <source>
        <dbReference type="ARBA" id="ARBA00022630"/>
    </source>
</evidence>
<dbReference type="PROSITE" id="PS01304">
    <property type="entry name" value="UBIH"/>
    <property type="match status" value="1"/>
</dbReference>
<dbReference type="PANTHER" id="PTHR43876:SF8">
    <property type="entry name" value="2-OCTAPRENYL-6-METHOXYPHENOL HYDROXYLASE"/>
    <property type="match status" value="1"/>
</dbReference>
<dbReference type="NCBIfam" id="TIGR01988">
    <property type="entry name" value="Ubi-OHases"/>
    <property type="match status" value="1"/>
</dbReference>
<dbReference type="InterPro" id="IPR002938">
    <property type="entry name" value="FAD-bd"/>
</dbReference>
<dbReference type="Gene3D" id="3.50.50.60">
    <property type="entry name" value="FAD/NAD(P)-binding domain"/>
    <property type="match status" value="2"/>
</dbReference>
<keyword evidence="3" id="KW-0285">Flavoprotein</keyword>
<comment type="cofactor">
    <cofactor evidence="1">
        <name>FAD</name>
        <dbReference type="ChEBI" id="CHEBI:57692"/>
    </cofactor>
</comment>
<evidence type="ECO:0000256" key="4">
    <source>
        <dbReference type="ARBA" id="ARBA00022827"/>
    </source>
</evidence>
<dbReference type="FunFam" id="3.50.50.60:FF:000021">
    <property type="entry name" value="Ubiquinone biosynthesis monooxygenase COQ6"/>
    <property type="match status" value="1"/>
</dbReference>
<keyword evidence="5" id="KW-0560">Oxidoreductase</keyword>
<dbReference type="PROSITE" id="PS51257">
    <property type="entry name" value="PROKAR_LIPOPROTEIN"/>
    <property type="match status" value="1"/>
</dbReference>
<proteinExistence type="inferred from homology"/>
<dbReference type="InterPro" id="IPR036188">
    <property type="entry name" value="FAD/NAD-bd_sf"/>
</dbReference>
<comment type="similarity">
    <text evidence="2">Belongs to the UbiH/COQ6 family.</text>
</comment>
<feature type="domain" description="FAD-binding" evidence="7">
    <location>
        <begin position="8"/>
        <end position="369"/>
    </location>
</feature>
<accession>A0A3B1A8C8</accession>
<dbReference type="NCBIfam" id="NF004356">
    <property type="entry name" value="PRK05732.1"/>
    <property type="match status" value="1"/>
</dbReference>
<dbReference type="PRINTS" id="PR00420">
    <property type="entry name" value="RNGMNOXGNASE"/>
</dbReference>
<dbReference type="InterPro" id="IPR011295">
    <property type="entry name" value="UbiH"/>
</dbReference>
<organism evidence="8">
    <name type="scientific">hydrothermal vent metagenome</name>
    <dbReference type="NCBI Taxonomy" id="652676"/>
    <lineage>
        <taxon>unclassified sequences</taxon>
        <taxon>metagenomes</taxon>
        <taxon>ecological metagenomes</taxon>
    </lineage>
</organism>